<dbReference type="InterPro" id="IPR002213">
    <property type="entry name" value="UDP_glucos_trans"/>
</dbReference>
<dbReference type="GO" id="GO:0008194">
    <property type="term" value="F:UDP-glycosyltransferase activity"/>
    <property type="evidence" value="ECO:0007669"/>
    <property type="project" value="InterPro"/>
</dbReference>
<evidence type="ECO:0000256" key="1">
    <source>
        <dbReference type="ARBA" id="ARBA00022679"/>
    </source>
</evidence>
<sequence length="323" mass="36486">MTILREQLARDGEREVKTSCLGADKEEGNLVGNNVLSLSDGIPPWRKDELAWSFPIDLKTQKILFEVARISEKPCNQVKWLLCNTSYELESSTCDLNSKLLPIGPLLNTTNCKSSGNFSTFLCEDTSCLSWLNEKPIASVVYVSFGSSAVFSQHQLDELALGLELSDRPFLWVVRSNLANGCQAEYPNGFVERVAGIGKIVEWAPQEKVLSHPSIACYLSHCGWNSILEGLSRGVPFLCWPYFADQFYNQKYICDKWKIGLRIDVDENGIRTRHEIKMKLGMLLSNDDLKANTAKLKKMVEESVDQEGSSFKNFRNFIDHLKE</sequence>
<dbReference type="Pfam" id="PF00201">
    <property type="entry name" value="UDPGT"/>
    <property type="match status" value="1"/>
</dbReference>
<dbReference type="AlphaFoldDB" id="A0AAE1WM28"/>
<dbReference type="PANTHER" id="PTHR48045">
    <property type="entry name" value="UDP-GLYCOSYLTRANSFERASE 72B1"/>
    <property type="match status" value="1"/>
</dbReference>
<dbReference type="Gene3D" id="3.40.50.2000">
    <property type="entry name" value="Glycogen Phosphorylase B"/>
    <property type="match status" value="2"/>
</dbReference>
<evidence type="ECO:0000313" key="3">
    <source>
        <dbReference type="Proteomes" id="UP001289374"/>
    </source>
</evidence>
<dbReference type="SUPFAM" id="SSF53756">
    <property type="entry name" value="UDP-Glycosyltransferase/glycogen phosphorylase"/>
    <property type="match status" value="1"/>
</dbReference>
<accession>A0AAE1WM28</accession>
<keyword evidence="3" id="KW-1185">Reference proteome</keyword>
<name>A0AAE1WM28_9LAMI</name>
<dbReference type="EMBL" id="JACGWL010000009">
    <property type="protein sequence ID" value="KAK4395844.1"/>
    <property type="molecule type" value="Genomic_DNA"/>
</dbReference>
<dbReference type="FunFam" id="3.40.50.2000:FF:000061">
    <property type="entry name" value="UDP-glycosyltransferase 83A1"/>
    <property type="match status" value="1"/>
</dbReference>
<dbReference type="PANTHER" id="PTHR48045:SF21">
    <property type="entry name" value="UDP-GLYCOSYLTRANSFERASE 83A1"/>
    <property type="match status" value="1"/>
</dbReference>
<reference evidence="2" key="1">
    <citation type="submission" date="2020-06" db="EMBL/GenBank/DDBJ databases">
        <authorList>
            <person name="Li T."/>
            <person name="Hu X."/>
            <person name="Zhang T."/>
            <person name="Song X."/>
            <person name="Zhang H."/>
            <person name="Dai N."/>
            <person name="Sheng W."/>
            <person name="Hou X."/>
            <person name="Wei L."/>
        </authorList>
    </citation>
    <scope>NUCLEOTIDE SEQUENCE</scope>
    <source>
        <strain evidence="2">K16</strain>
        <tissue evidence="2">Leaf</tissue>
    </source>
</reference>
<gene>
    <name evidence="2" type="ORF">Sango_1738700</name>
</gene>
<reference evidence="2" key="2">
    <citation type="journal article" date="2024" name="Plant">
        <title>Genomic evolution and insights into agronomic trait innovations of Sesamum species.</title>
        <authorList>
            <person name="Miao H."/>
            <person name="Wang L."/>
            <person name="Qu L."/>
            <person name="Liu H."/>
            <person name="Sun Y."/>
            <person name="Le M."/>
            <person name="Wang Q."/>
            <person name="Wei S."/>
            <person name="Zheng Y."/>
            <person name="Lin W."/>
            <person name="Duan Y."/>
            <person name="Cao H."/>
            <person name="Xiong S."/>
            <person name="Wang X."/>
            <person name="Wei L."/>
            <person name="Li C."/>
            <person name="Ma Q."/>
            <person name="Ju M."/>
            <person name="Zhao R."/>
            <person name="Li G."/>
            <person name="Mu C."/>
            <person name="Tian Q."/>
            <person name="Mei H."/>
            <person name="Zhang T."/>
            <person name="Gao T."/>
            <person name="Zhang H."/>
        </authorList>
    </citation>
    <scope>NUCLEOTIDE SEQUENCE</scope>
    <source>
        <strain evidence="2">K16</strain>
    </source>
</reference>
<organism evidence="2 3">
    <name type="scientific">Sesamum angolense</name>
    <dbReference type="NCBI Taxonomy" id="2727404"/>
    <lineage>
        <taxon>Eukaryota</taxon>
        <taxon>Viridiplantae</taxon>
        <taxon>Streptophyta</taxon>
        <taxon>Embryophyta</taxon>
        <taxon>Tracheophyta</taxon>
        <taxon>Spermatophyta</taxon>
        <taxon>Magnoliopsida</taxon>
        <taxon>eudicotyledons</taxon>
        <taxon>Gunneridae</taxon>
        <taxon>Pentapetalae</taxon>
        <taxon>asterids</taxon>
        <taxon>lamiids</taxon>
        <taxon>Lamiales</taxon>
        <taxon>Pedaliaceae</taxon>
        <taxon>Sesamum</taxon>
    </lineage>
</organism>
<evidence type="ECO:0000313" key="2">
    <source>
        <dbReference type="EMBL" id="KAK4395844.1"/>
    </source>
</evidence>
<proteinExistence type="predicted"/>
<dbReference type="Proteomes" id="UP001289374">
    <property type="component" value="Unassembled WGS sequence"/>
</dbReference>
<keyword evidence="1" id="KW-0808">Transferase</keyword>
<comment type="caution">
    <text evidence="2">The sequence shown here is derived from an EMBL/GenBank/DDBJ whole genome shotgun (WGS) entry which is preliminary data.</text>
</comment>
<dbReference type="CDD" id="cd03784">
    <property type="entry name" value="GT1_Gtf-like"/>
    <property type="match status" value="1"/>
</dbReference>
<protein>
    <submittedName>
        <fullName evidence="2">UDP-glycosyltransferase 83A1</fullName>
    </submittedName>
</protein>